<evidence type="ECO:0000256" key="5">
    <source>
        <dbReference type="ARBA" id="ARBA00022759"/>
    </source>
</evidence>
<accession>A0A1I8AZZ8</accession>
<evidence type="ECO:0000313" key="15">
    <source>
        <dbReference type="WBParaSite" id="MhA1_Contig1183.frz3.gene4"/>
    </source>
</evidence>
<dbReference type="GO" id="GO:0004190">
    <property type="term" value="F:aspartic-type endopeptidase activity"/>
    <property type="evidence" value="ECO:0007669"/>
    <property type="project" value="InterPro"/>
</dbReference>
<dbReference type="InterPro" id="IPR043502">
    <property type="entry name" value="DNA/RNA_pol_sf"/>
</dbReference>
<dbReference type="SUPFAM" id="SSF56672">
    <property type="entry name" value="DNA/RNA polymerases"/>
    <property type="match status" value="1"/>
</dbReference>
<dbReference type="PANTHER" id="PTHR37984:SF5">
    <property type="entry name" value="PROTEIN NYNRIN-LIKE"/>
    <property type="match status" value="1"/>
</dbReference>
<dbReference type="Pfam" id="PF24664">
    <property type="entry name" value="Monjiviricetes_fusion"/>
    <property type="match status" value="1"/>
</dbReference>
<dbReference type="PROSITE" id="PS50878">
    <property type="entry name" value="RT_POL"/>
    <property type="match status" value="1"/>
</dbReference>
<proteinExistence type="predicted"/>
<dbReference type="CDD" id="cd04508">
    <property type="entry name" value="Tudor_SF"/>
    <property type="match status" value="1"/>
</dbReference>
<dbReference type="FunFam" id="3.30.420.10:FF:000063">
    <property type="entry name" value="Retrovirus-related Pol polyprotein from transposon 297-like Protein"/>
    <property type="match status" value="1"/>
</dbReference>
<dbReference type="InterPro" id="IPR001878">
    <property type="entry name" value="Znf_CCHC"/>
</dbReference>
<dbReference type="InterPro" id="IPR000477">
    <property type="entry name" value="RT_dom"/>
</dbReference>
<dbReference type="Pfam" id="PF17919">
    <property type="entry name" value="RT_RNaseH_2"/>
    <property type="match status" value="1"/>
</dbReference>
<dbReference type="SUPFAM" id="SSF53098">
    <property type="entry name" value="Ribonuclease H-like"/>
    <property type="match status" value="1"/>
</dbReference>
<evidence type="ECO:0000256" key="1">
    <source>
        <dbReference type="ARBA" id="ARBA00012493"/>
    </source>
</evidence>
<dbReference type="InterPro" id="IPR012337">
    <property type="entry name" value="RNaseH-like_sf"/>
</dbReference>
<evidence type="ECO:0000256" key="3">
    <source>
        <dbReference type="ARBA" id="ARBA00022695"/>
    </source>
</evidence>
<dbReference type="Proteomes" id="UP000095281">
    <property type="component" value="Unplaced"/>
</dbReference>
<organism evidence="14 15">
    <name type="scientific">Meloidogyne hapla</name>
    <name type="common">Root-knot nematode worm</name>
    <dbReference type="NCBI Taxonomy" id="6305"/>
    <lineage>
        <taxon>Eukaryota</taxon>
        <taxon>Metazoa</taxon>
        <taxon>Ecdysozoa</taxon>
        <taxon>Nematoda</taxon>
        <taxon>Chromadorea</taxon>
        <taxon>Rhabditida</taxon>
        <taxon>Tylenchina</taxon>
        <taxon>Tylenchomorpha</taxon>
        <taxon>Tylenchoidea</taxon>
        <taxon>Meloidogynidae</taxon>
        <taxon>Meloidogyninae</taxon>
        <taxon>Meloidogyne</taxon>
    </lineage>
</organism>
<dbReference type="InterPro" id="IPR043128">
    <property type="entry name" value="Rev_trsase/Diguanyl_cyclase"/>
</dbReference>
<dbReference type="InterPro" id="IPR041577">
    <property type="entry name" value="RT_RNaseH_2"/>
</dbReference>
<feature type="domain" description="Integrase catalytic" evidence="13">
    <location>
        <begin position="1860"/>
        <end position="2017"/>
    </location>
</feature>
<dbReference type="GO" id="GO:0015074">
    <property type="term" value="P:DNA integration"/>
    <property type="evidence" value="ECO:0007669"/>
    <property type="project" value="InterPro"/>
</dbReference>
<dbReference type="EC" id="2.7.7.49" evidence="1"/>
<dbReference type="FunFam" id="1.10.340.70:FF:000004">
    <property type="entry name" value="Retrovirus-related Pol polyprotein from transposon 297-like Protein"/>
    <property type="match status" value="1"/>
</dbReference>
<dbReference type="Pfam" id="PF00665">
    <property type="entry name" value="rve"/>
    <property type="match status" value="1"/>
</dbReference>
<keyword evidence="2" id="KW-0808">Transferase</keyword>
<feature type="domain" description="Peptidase A2" evidence="11">
    <location>
        <begin position="1122"/>
        <end position="1206"/>
    </location>
</feature>
<dbReference type="Pfam" id="PF00078">
    <property type="entry name" value="RVT_1"/>
    <property type="match status" value="1"/>
</dbReference>
<evidence type="ECO:0000256" key="2">
    <source>
        <dbReference type="ARBA" id="ARBA00022679"/>
    </source>
</evidence>
<evidence type="ECO:0000259" key="11">
    <source>
        <dbReference type="PROSITE" id="PS50175"/>
    </source>
</evidence>
<keyword evidence="4" id="KW-0540">Nuclease</keyword>
<dbReference type="CDD" id="cd00303">
    <property type="entry name" value="retropepsin_like"/>
    <property type="match status" value="1"/>
</dbReference>
<dbReference type="InterPro" id="IPR036397">
    <property type="entry name" value="RNaseH_sf"/>
</dbReference>
<reference evidence="15" key="1">
    <citation type="submission" date="2016-11" db="UniProtKB">
        <authorList>
            <consortium name="WormBaseParasite"/>
        </authorList>
    </citation>
    <scope>IDENTIFICATION</scope>
</reference>
<feature type="compositionally biased region" description="Low complexity" evidence="9">
    <location>
        <begin position="366"/>
        <end position="384"/>
    </location>
</feature>
<dbReference type="InterPro" id="IPR050951">
    <property type="entry name" value="Retrovirus_Pol_polyprotein"/>
</dbReference>
<dbReference type="Gene3D" id="3.30.70.270">
    <property type="match status" value="2"/>
</dbReference>
<dbReference type="InterPro" id="IPR001995">
    <property type="entry name" value="Peptidase_A2_cat"/>
</dbReference>
<dbReference type="PROSITE" id="PS50994">
    <property type="entry name" value="INTEGRASE"/>
    <property type="match status" value="1"/>
</dbReference>
<feature type="domain" description="CCHC-type" evidence="10">
    <location>
        <begin position="319"/>
        <end position="332"/>
    </location>
</feature>
<dbReference type="GO" id="GO:0003964">
    <property type="term" value="F:RNA-directed DNA polymerase activity"/>
    <property type="evidence" value="ECO:0007669"/>
    <property type="project" value="UniProtKB-EC"/>
</dbReference>
<dbReference type="InterPro" id="IPR001584">
    <property type="entry name" value="Integrase_cat-core"/>
</dbReference>
<protein>
    <recommendedName>
        <fullName evidence="1">RNA-directed DNA polymerase</fullName>
        <ecNumber evidence="1">2.7.7.49</ecNumber>
    </recommendedName>
</protein>
<keyword evidence="3" id="KW-0548">Nucleotidyltransferase</keyword>
<dbReference type="Gene3D" id="3.10.10.10">
    <property type="entry name" value="HIV Type 1 Reverse Transcriptase, subunit A, domain 1"/>
    <property type="match status" value="1"/>
</dbReference>
<dbReference type="GO" id="GO:0042575">
    <property type="term" value="C:DNA polymerase complex"/>
    <property type="evidence" value="ECO:0007669"/>
    <property type="project" value="UniProtKB-ARBA"/>
</dbReference>
<evidence type="ECO:0000256" key="4">
    <source>
        <dbReference type="ARBA" id="ARBA00022722"/>
    </source>
</evidence>
<name>A0A1I8AZZ8_MELHA</name>
<dbReference type="WBParaSite" id="MhA1_Contig1183.frz3.gene4">
    <property type="protein sequence ID" value="MhA1_Contig1183.frz3.gene4"/>
    <property type="gene ID" value="MhA1_Contig1183.frz3.gene4"/>
</dbReference>
<dbReference type="Pfam" id="PF17921">
    <property type="entry name" value="Integrase_H2C2"/>
    <property type="match status" value="1"/>
</dbReference>
<dbReference type="InterPro" id="IPR041588">
    <property type="entry name" value="Integrase_H2C2"/>
</dbReference>
<dbReference type="SUPFAM" id="SSF50630">
    <property type="entry name" value="Acid proteases"/>
    <property type="match status" value="1"/>
</dbReference>
<dbReference type="Gene3D" id="3.30.420.10">
    <property type="entry name" value="Ribonuclease H-like superfamily/Ribonuclease H"/>
    <property type="match status" value="1"/>
</dbReference>
<dbReference type="Gene3D" id="3.10.20.370">
    <property type="match status" value="1"/>
</dbReference>
<dbReference type="CDD" id="cd01647">
    <property type="entry name" value="RT_LTR"/>
    <property type="match status" value="1"/>
</dbReference>
<dbReference type="Gene3D" id="1.10.340.70">
    <property type="match status" value="1"/>
</dbReference>
<evidence type="ECO:0000256" key="9">
    <source>
        <dbReference type="SAM" id="MobiDB-lite"/>
    </source>
</evidence>
<keyword evidence="8" id="KW-0863">Zinc-finger</keyword>
<evidence type="ECO:0000256" key="8">
    <source>
        <dbReference type="PROSITE-ProRule" id="PRU00047"/>
    </source>
</evidence>
<dbReference type="FunFam" id="3.30.70.270:FF:000020">
    <property type="entry name" value="Transposon Tf2-6 polyprotein-like Protein"/>
    <property type="match status" value="1"/>
</dbReference>
<dbReference type="PROSITE" id="PS50158">
    <property type="entry name" value="ZF_CCHC"/>
    <property type="match status" value="1"/>
</dbReference>
<dbReference type="PROSITE" id="PS50175">
    <property type="entry name" value="ASP_PROT_RETROV"/>
    <property type="match status" value="1"/>
</dbReference>
<evidence type="ECO:0000259" key="10">
    <source>
        <dbReference type="PROSITE" id="PS50158"/>
    </source>
</evidence>
<dbReference type="GO" id="GO:0006508">
    <property type="term" value="P:proteolysis"/>
    <property type="evidence" value="ECO:0007669"/>
    <property type="project" value="InterPro"/>
</dbReference>
<keyword evidence="8" id="KW-0479">Metal-binding</keyword>
<evidence type="ECO:0000259" key="13">
    <source>
        <dbReference type="PROSITE" id="PS50994"/>
    </source>
</evidence>
<evidence type="ECO:0000313" key="14">
    <source>
        <dbReference type="Proteomes" id="UP000095281"/>
    </source>
</evidence>
<evidence type="ECO:0000259" key="12">
    <source>
        <dbReference type="PROSITE" id="PS50878"/>
    </source>
</evidence>
<dbReference type="CDD" id="cd09274">
    <property type="entry name" value="RNase_HI_RT_Ty3"/>
    <property type="match status" value="1"/>
</dbReference>
<dbReference type="GO" id="GO:0008270">
    <property type="term" value="F:zinc ion binding"/>
    <property type="evidence" value="ECO:0007669"/>
    <property type="project" value="UniProtKB-KW"/>
</dbReference>
<feature type="compositionally biased region" description="Basic and acidic residues" evidence="9">
    <location>
        <begin position="416"/>
        <end position="430"/>
    </location>
</feature>
<evidence type="ECO:0000256" key="6">
    <source>
        <dbReference type="ARBA" id="ARBA00022801"/>
    </source>
</evidence>
<dbReference type="InterPro" id="IPR021109">
    <property type="entry name" value="Peptidase_aspartic_dom_sf"/>
</dbReference>
<dbReference type="Gene3D" id="2.40.70.10">
    <property type="entry name" value="Acid Proteases"/>
    <property type="match status" value="1"/>
</dbReference>
<feature type="region of interest" description="Disordered" evidence="9">
    <location>
        <begin position="342"/>
        <end position="442"/>
    </location>
</feature>
<dbReference type="PANTHER" id="PTHR37984">
    <property type="entry name" value="PROTEIN CBG26694"/>
    <property type="match status" value="1"/>
</dbReference>
<sequence>MAGSDFDPEFFTASERGNFQTLLNRLRSFEKTVAHSFRQFEDRLGRIEENIKSNKNSITGTKGSVTKLRNSLKNFENVIKENLNVNVQAVLNEEENQIEDLEENNPNLGDPEVNTGDPFLSNGGFIPNYDGNPALSFSKWSEKFKDILSLLTTPLTEAQKLARLRFCLNGQARSVYDSIDPAPVTLEGAILVLKARFENGNTKIIARQALSICKQNPGEPVFDFSNRLNDAVRTALTGENEDTIQKRLLEEFLDRLVPDLQFQVKSHRPTNFGLAYEQAQHFELLLNARKPAVNISMSELAEKVDALVIAKNKPDIVICYNCRKQGHIARYCHDNPRNFNNGSGKNLNNHHPRANYGNRNYDNRQRPNYNGGYRNNQGYSNGYSTNRREENNTWNPPNRRSQQRNDNRNACNYRNSRVETYSRENSRSSERGSTPRVRFQRRSSTGVRVVSPLLFAFIALISVLCGASAQSPMLCLSNAPNSLWKFPDDPICPSWQPSESPIPLNLYVHRANTLEYKTPATVCKCVKSKISRRLTIFGSQIEEIVTENINVPISTCAKMRETNTSQAGKLLEKNGTLRATDNSLEVGWNIWPIGIAWSTNEVINCYVYETVVFTHFGVDSLNTPIGSCPECNYKSGTCKCSQGSLIWKPDKTQQCAFIPIAEWRGEYASRIWISEFNEFALTFENITKKIDCGQKEMIITDQGYAISNEEFKMVVNLMNKSNHYRKKREAALINKLIKTDIDNLSGIVYTPQLESQLTALSTKVTRTTQKLFAESVRQICNTLQSVADQTLALAAASPTLLARYFLKLNYITARLLTEKTLEIRPCYPIQDQEIHFNWKQGFCFDRLPVSFNLHEQEKHGFLDTKTLIIHSSAGESDCEINKLMYVTLGSRTIAYDQMTGDQKEISEDGIRKIARFGKIDLPEMGITIFKNKILTNLTEIYSPEHFSETIETAAITHEITRLTSKGSLWQNPSARTEAFAANIVAKGLFAFLTGGIFSINQFWVFACCCYVTFQFLIQFVLPTILAQTIGYLNIGERIFQYASRKRRKTRENQFEDSELTDIKIHQFDKEKPLPISQRWPSQYFDEEKEKDSKNKVAEVKIAAGFQCDENMRILVEINGMKLVCLLDTGAHITLIGQKTAKRLGVVDLYQPDFSGIVGIGHNIIPALGQAKICLKIANFEINTKVIVVKDEVNKNGSYSGIIGRETLKILPFALNFRTGELIKLCKAEVNSQEKVCISSRMQGIISKSGLNDPQEKDIFKNFILKNEENFARDEFDLGKCKITAPTILTNTDNPIQSRVYRTPEKYRTELKAQIQKMLENGIIEESNTPWVSNLVLVQKSNGKLRPCVDFRPLNKVTIADPYPLPRMDEVINKVAGKAWYSILDLASGFWQIPLDRESAYKCGIITEWGLYEMKRLPFGLKNAPSIFQRTMDKILKGINNVTAYIDDILIHTNDFESHIKTLEIVIKRLNQNGLKLKGEKCEFFKNKCTYLGFELNKNGYQPAQSNCEIIIQFPEPKDVKEVKRFLGMASFFRKFIPNFAELANPLNKLTRGRIPNFSWSENERKVFNELKDKLTQAPCLQPPNYEKSFHLFCDASNIAYGAALMQSNDNVNLHAVCYWSRTLTEPERQLPATHGELAAIYNAVTHFRAIIYGSKLIIYTDHRPITYLFAKASTNTKLNRWLMALQEIEPEVVYLEGTANKIADALSRISISWNSIKETMPKEDMPYLMSAISEKINREMVEIETEKDINLMKIYKAIKENWYNFEENEETLPYFQIRDKLFIDGKLIKKGPESQIIIPEKLKITVLNLIHNGHFGIVRCKNKARKHIWWPNINRDIEDFIKLCQVCQKFSPEEPQLSKHYHWPESKTCFERIHIDLAGPFVGKNFLVIIDSYSRFPWVFQVKNTNSAAIIKKMRGIFTTFGPPNTLVSDNGRQFVSFEFDSFLEDFGIRHLKSPPYHPPSNGLCERFIQTFKNGVKKMLDCSISLEIAQETVLLEYRASPHPTLGESPAKLFLKREIRTPIDLVKIPTSKINPLSNELEEKKLNFSPKQKIFEIDEQVWVRLYGEKAKWEAAMIRERSGENVYKVEFEDGSERVAHSDQLRARKSGLRNSPSF</sequence>
<dbReference type="GO" id="GO:0003676">
    <property type="term" value="F:nucleic acid binding"/>
    <property type="evidence" value="ECO:0007669"/>
    <property type="project" value="InterPro"/>
</dbReference>
<feature type="domain" description="Reverse transcriptase" evidence="12">
    <location>
        <begin position="1318"/>
        <end position="1495"/>
    </location>
</feature>
<keyword evidence="5" id="KW-0255">Endonuclease</keyword>
<keyword evidence="14" id="KW-1185">Reference proteome</keyword>
<dbReference type="GO" id="GO:0004519">
    <property type="term" value="F:endonuclease activity"/>
    <property type="evidence" value="ECO:0007669"/>
    <property type="project" value="UniProtKB-KW"/>
</dbReference>
<keyword evidence="6" id="KW-0378">Hydrolase</keyword>
<keyword evidence="7" id="KW-0511">Multifunctional enzyme</keyword>
<evidence type="ECO:0000256" key="7">
    <source>
        <dbReference type="ARBA" id="ARBA00023268"/>
    </source>
</evidence>
<keyword evidence="8" id="KW-0862">Zinc</keyword>